<dbReference type="SUPFAM" id="SSF57959">
    <property type="entry name" value="Leucine zipper domain"/>
    <property type="match status" value="1"/>
</dbReference>
<keyword evidence="6" id="KW-0539">Nucleus</keyword>
<dbReference type="AlphaFoldDB" id="A0A7J6N1A7"/>
<evidence type="ECO:0000259" key="8">
    <source>
        <dbReference type="PROSITE" id="PS50217"/>
    </source>
</evidence>
<feature type="region of interest" description="Disordered" evidence="7">
    <location>
        <begin position="595"/>
        <end position="648"/>
    </location>
</feature>
<dbReference type="GO" id="GO:0005634">
    <property type="term" value="C:nucleus"/>
    <property type="evidence" value="ECO:0007669"/>
    <property type="project" value="UniProtKB-SubCell"/>
</dbReference>
<dbReference type="GO" id="GO:0003677">
    <property type="term" value="F:DNA binding"/>
    <property type="evidence" value="ECO:0007669"/>
    <property type="project" value="UniProtKB-KW"/>
</dbReference>
<feature type="region of interest" description="Disordered" evidence="7">
    <location>
        <begin position="320"/>
        <end position="340"/>
    </location>
</feature>
<organism evidence="9 10">
    <name type="scientific">Perkinsus chesapeaki</name>
    <name type="common">Clam parasite</name>
    <name type="synonym">Perkinsus andrewsi</name>
    <dbReference type="NCBI Taxonomy" id="330153"/>
    <lineage>
        <taxon>Eukaryota</taxon>
        <taxon>Sar</taxon>
        <taxon>Alveolata</taxon>
        <taxon>Perkinsozoa</taxon>
        <taxon>Perkinsea</taxon>
        <taxon>Perkinsida</taxon>
        <taxon>Perkinsidae</taxon>
        <taxon>Perkinsus</taxon>
    </lineage>
</organism>
<dbReference type="PROSITE" id="PS50007">
    <property type="entry name" value="PIPLC_X_DOMAIN"/>
    <property type="match status" value="1"/>
</dbReference>
<dbReference type="SUPFAM" id="SSF51695">
    <property type="entry name" value="PLC-like phosphodiesterases"/>
    <property type="match status" value="1"/>
</dbReference>
<comment type="subcellular location">
    <subcellularLocation>
        <location evidence="1">Nucleus</location>
    </subcellularLocation>
</comment>
<evidence type="ECO:0000256" key="1">
    <source>
        <dbReference type="ARBA" id="ARBA00004123"/>
    </source>
</evidence>
<feature type="compositionally biased region" description="Basic and acidic residues" evidence="7">
    <location>
        <begin position="325"/>
        <end position="340"/>
    </location>
</feature>
<protein>
    <recommendedName>
        <fullName evidence="8">BZIP domain-containing protein</fullName>
    </recommendedName>
</protein>
<dbReference type="InterPro" id="IPR046347">
    <property type="entry name" value="bZIP_sf"/>
</dbReference>
<dbReference type="GO" id="GO:0008081">
    <property type="term" value="F:phosphoric diester hydrolase activity"/>
    <property type="evidence" value="ECO:0007669"/>
    <property type="project" value="InterPro"/>
</dbReference>
<dbReference type="OrthoDB" id="425490at2759"/>
<evidence type="ECO:0000256" key="7">
    <source>
        <dbReference type="SAM" id="MobiDB-lite"/>
    </source>
</evidence>
<reference evidence="9 10" key="1">
    <citation type="submission" date="2020-04" db="EMBL/GenBank/DDBJ databases">
        <title>Perkinsus chesapeaki whole genome sequence.</title>
        <authorList>
            <person name="Bogema D.R."/>
        </authorList>
    </citation>
    <scope>NUCLEOTIDE SEQUENCE [LARGE SCALE GENOMIC DNA]</scope>
    <source>
        <strain evidence="9">ATCC PRA-425</strain>
    </source>
</reference>
<dbReference type="InterPro" id="IPR017946">
    <property type="entry name" value="PLC-like_Pdiesterase_TIM-brl"/>
</dbReference>
<keyword evidence="5" id="KW-0804">Transcription</keyword>
<dbReference type="PANTHER" id="PTHR47416:SF8">
    <property type="entry name" value="BASIC-LEUCINE ZIPPER TRANSCRIPTION FACTOR E-RELATED"/>
    <property type="match status" value="1"/>
</dbReference>
<comment type="caution">
    <text evidence="9">The sequence shown here is derived from an EMBL/GenBank/DDBJ whole genome shotgun (WGS) entry which is preliminary data.</text>
</comment>
<name>A0A7J6N1A7_PERCH</name>
<proteinExistence type="inferred from homology"/>
<feature type="domain" description="BZIP" evidence="8">
    <location>
        <begin position="331"/>
        <end position="369"/>
    </location>
</feature>
<gene>
    <name evidence="9" type="ORF">FOL47_001973</name>
</gene>
<dbReference type="Gene3D" id="3.20.20.190">
    <property type="entry name" value="Phosphatidylinositol (PI) phosphodiesterase"/>
    <property type="match status" value="1"/>
</dbReference>
<evidence type="ECO:0000256" key="6">
    <source>
        <dbReference type="ARBA" id="ARBA00023242"/>
    </source>
</evidence>
<dbReference type="GO" id="GO:0003700">
    <property type="term" value="F:DNA-binding transcription factor activity"/>
    <property type="evidence" value="ECO:0007669"/>
    <property type="project" value="InterPro"/>
</dbReference>
<evidence type="ECO:0000256" key="2">
    <source>
        <dbReference type="ARBA" id="ARBA00007163"/>
    </source>
</evidence>
<dbReference type="Pfam" id="PF00170">
    <property type="entry name" value="bZIP_1"/>
    <property type="match status" value="1"/>
</dbReference>
<dbReference type="CDD" id="cd14811">
    <property type="entry name" value="bZIP_u2"/>
    <property type="match status" value="1"/>
</dbReference>
<dbReference type="GO" id="GO:0006629">
    <property type="term" value="P:lipid metabolic process"/>
    <property type="evidence" value="ECO:0007669"/>
    <property type="project" value="InterPro"/>
</dbReference>
<comment type="similarity">
    <text evidence="2">Belongs to the bZIP family.</text>
</comment>
<accession>A0A7J6N1A7</accession>
<dbReference type="EMBL" id="JAAPAO010000015">
    <property type="protein sequence ID" value="KAF4677387.1"/>
    <property type="molecule type" value="Genomic_DNA"/>
</dbReference>
<sequence>MGYTDPSLEDIVRWSKNQVGDLQQQLDCGARAFDLRGACRDDGVVRIHHGIFVINVPLQRALQDLITWAGTHPDELLLVQYQQYLPDTEECRREVGNVSESLGLMKSFGGSGMPCDELRGLTVGDAKRLGRLANGGHVFVFEAGNCTLGRGDVECYTKESDGDALSYEPCFADGHGPSVKVKEMVDTLIELFSDAPPEDGRITTTAAHWQYDFNQFNGITEHHSSLLMDEYFSNLHYWIAAKMDEMEHIGLLGLDNVCDRGLLIYDKLLRRIDDHLSSLDRSAIHYFPYDRRMSSDPPDYHNTLESSDLSRGLRGGDGRLIPGHVDGEANRLTRNRESARESRKRKKIYLEMLEDKVQKLSTEVNRMKEYAATGLSLESLDQETKNNVNQLRAAVSSGNTTSVELFSLVDTLLVRLGSNGVERRVGIEKDLEQLTELFISPVNMLLFWLNERRLGPFSYGSGNNRTTETTVSAEGRQPTALEANNAHANEVKRDWTQLEGQLGLSGEQKAQLQQIEEMLTQEKQQTLSCLRAIEHMKRALSIRAYSMQKCVENLRGMLSPVQAAKVVSWLYDQASSKEDMQQIEQELFPGITMASSAHSATQQSIHREQTMQTARDNMLGTTSPGSPGSDNLENGSVSSSSDVAQFGS</sequence>
<evidence type="ECO:0000256" key="4">
    <source>
        <dbReference type="ARBA" id="ARBA00023125"/>
    </source>
</evidence>
<evidence type="ECO:0000313" key="9">
    <source>
        <dbReference type="EMBL" id="KAF4677387.1"/>
    </source>
</evidence>
<dbReference type="SMART" id="SM00338">
    <property type="entry name" value="BRLZ"/>
    <property type="match status" value="1"/>
</dbReference>
<evidence type="ECO:0000313" key="10">
    <source>
        <dbReference type="Proteomes" id="UP000591131"/>
    </source>
</evidence>
<dbReference type="InterPro" id="IPR004827">
    <property type="entry name" value="bZIP"/>
</dbReference>
<dbReference type="PROSITE" id="PS50217">
    <property type="entry name" value="BZIP"/>
    <property type="match status" value="1"/>
</dbReference>
<dbReference type="PROSITE" id="PS00036">
    <property type="entry name" value="BZIP_BASIC"/>
    <property type="match status" value="1"/>
</dbReference>
<keyword evidence="3" id="KW-0805">Transcription regulation</keyword>
<evidence type="ECO:0000256" key="5">
    <source>
        <dbReference type="ARBA" id="ARBA00023163"/>
    </source>
</evidence>
<dbReference type="PANTHER" id="PTHR47416">
    <property type="entry name" value="BASIC-LEUCINE ZIPPER TRANSCRIPTION FACTOR F-RELATED"/>
    <property type="match status" value="1"/>
</dbReference>
<keyword evidence="10" id="KW-1185">Reference proteome</keyword>
<keyword evidence="4" id="KW-0238">DNA-binding</keyword>
<dbReference type="Proteomes" id="UP000591131">
    <property type="component" value="Unassembled WGS sequence"/>
</dbReference>
<evidence type="ECO:0000256" key="3">
    <source>
        <dbReference type="ARBA" id="ARBA00023015"/>
    </source>
</evidence>
<dbReference type="Gene3D" id="1.20.5.170">
    <property type="match status" value="1"/>
</dbReference>